<name>A0A1E4T9P4_9ASCO</name>
<keyword evidence="1" id="KW-0812">Transmembrane</keyword>
<dbReference type="EMBL" id="KV453844">
    <property type="protein sequence ID" value="ODV88464.1"/>
    <property type="molecule type" value="Genomic_DNA"/>
</dbReference>
<evidence type="ECO:0000259" key="2">
    <source>
        <dbReference type="Pfam" id="PF04083"/>
    </source>
</evidence>
<dbReference type="Gene3D" id="3.40.50.1820">
    <property type="entry name" value="alpha/beta hydrolase"/>
    <property type="match status" value="1"/>
</dbReference>
<dbReference type="SUPFAM" id="SSF53474">
    <property type="entry name" value="alpha/beta-Hydrolases"/>
    <property type="match status" value="1"/>
</dbReference>
<sequence length="460" mass="52461">MSEDQDIEKHQIDLHAMCPEYKELAPLKPGFALRAKTTMFQITSTIFSTAVILSVLLIALSSLIFNYLFARKRRPYIEQEKAAKAARPQGVKKAVPDLAYYADLQGMVLATREILTDDGFYLQMHRILPKEGANEFESRPPVLLLHGLLASCATYCSNEDKSLAFYLVRNGFDVWIADNRCGDFRKHTTYTKHDPRMWTWDVRHMALYDLPAFVDTILNQSDTKFTKLGLVAHSQGVAQIFMSFSRYLCPELNDRVYAVCGLGPAVFTGTVLHSFFFKLFHWPTSVFHVLFGNTAVFPHLIKLRNFVPGSLYSSSAYLFFMFIFDNDDSLWDRALIGRQFIFMPIYLSSNCLRWWVGKNSVNDRGCILHPHDPNDPASKPWFNRKTAPMALWIGGKDSIVDGNKLVIYLQENEPLAQLQSVNVIPDYAHLDTLWALDSVETVASGVRDHLLRHAFPSNEK</sequence>
<evidence type="ECO:0000313" key="3">
    <source>
        <dbReference type="EMBL" id="ODV88464.1"/>
    </source>
</evidence>
<dbReference type="OrthoDB" id="6130531at2759"/>
<feature type="transmembrane region" description="Helical" evidence="1">
    <location>
        <begin position="46"/>
        <end position="69"/>
    </location>
</feature>
<dbReference type="Proteomes" id="UP000095023">
    <property type="component" value="Unassembled WGS sequence"/>
</dbReference>
<evidence type="ECO:0000313" key="4">
    <source>
        <dbReference type="Proteomes" id="UP000095023"/>
    </source>
</evidence>
<feature type="transmembrane region" description="Helical" evidence="1">
    <location>
        <begin position="306"/>
        <end position="324"/>
    </location>
</feature>
<feature type="transmembrane region" description="Helical" evidence="1">
    <location>
        <begin position="282"/>
        <end position="301"/>
    </location>
</feature>
<dbReference type="InterPro" id="IPR029058">
    <property type="entry name" value="AB_hydrolase_fold"/>
</dbReference>
<dbReference type="Pfam" id="PF04083">
    <property type="entry name" value="Abhydro_lipase"/>
    <property type="match status" value="1"/>
</dbReference>
<accession>A0A1E4T9P4</accession>
<proteinExistence type="predicted"/>
<gene>
    <name evidence="3" type="ORF">CANCADRAFT_146635</name>
</gene>
<reference evidence="4" key="1">
    <citation type="submission" date="2016-02" db="EMBL/GenBank/DDBJ databases">
        <title>Comparative genomics of biotechnologically important yeasts.</title>
        <authorList>
            <consortium name="DOE Joint Genome Institute"/>
            <person name="Riley R."/>
            <person name="Haridas S."/>
            <person name="Wolfe K.H."/>
            <person name="Lopes M.R."/>
            <person name="Hittinger C.T."/>
            <person name="Goker M."/>
            <person name="Salamov A."/>
            <person name="Wisecaver J."/>
            <person name="Long T.M."/>
            <person name="Aerts A.L."/>
            <person name="Barry K."/>
            <person name="Choi C."/>
            <person name="Clum A."/>
            <person name="Coughlan A.Y."/>
            <person name="Deshpande S."/>
            <person name="Douglass A.P."/>
            <person name="Hanson S.J."/>
            <person name="Klenk H.-P."/>
            <person name="Labutti K."/>
            <person name="Lapidus A."/>
            <person name="Lindquist E."/>
            <person name="Lipzen A."/>
            <person name="Meier-Kolthoff J.P."/>
            <person name="Ohm R.A."/>
            <person name="Otillar R.P."/>
            <person name="Pangilinan J."/>
            <person name="Peng Y."/>
            <person name="Rokas A."/>
            <person name="Rosa C.A."/>
            <person name="Scheuner C."/>
            <person name="Sibirny A.A."/>
            <person name="Slot J.C."/>
            <person name="Stielow J.B."/>
            <person name="Sun H."/>
            <person name="Kurtzman C.P."/>
            <person name="Blackwell M."/>
            <person name="Jeffries T.W."/>
            <person name="Grigoriev I.V."/>
        </authorList>
    </citation>
    <scope>NUCLEOTIDE SEQUENCE [LARGE SCALE GENOMIC DNA]</scope>
    <source>
        <strain evidence="4">NRRL Y-17796</strain>
    </source>
</reference>
<feature type="domain" description="Partial AB-hydrolase lipase" evidence="2">
    <location>
        <begin position="99"/>
        <end position="158"/>
    </location>
</feature>
<keyword evidence="4" id="KW-1185">Reference proteome</keyword>
<dbReference type="AlphaFoldDB" id="A0A1E4T9P4"/>
<organism evidence="3 4">
    <name type="scientific">Tortispora caseinolytica NRRL Y-17796</name>
    <dbReference type="NCBI Taxonomy" id="767744"/>
    <lineage>
        <taxon>Eukaryota</taxon>
        <taxon>Fungi</taxon>
        <taxon>Dikarya</taxon>
        <taxon>Ascomycota</taxon>
        <taxon>Saccharomycotina</taxon>
        <taxon>Trigonopsidomycetes</taxon>
        <taxon>Trigonopsidales</taxon>
        <taxon>Trigonopsidaceae</taxon>
        <taxon>Tortispora</taxon>
    </lineage>
</organism>
<keyword evidence="1" id="KW-0472">Membrane</keyword>
<dbReference type="InterPro" id="IPR006693">
    <property type="entry name" value="AB_hydrolase_lipase"/>
</dbReference>
<keyword evidence="1" id="KW-1133">Transmembrane helix</keyword>
<dbReference type="GO" id="GO:0006629">
    <property type="term" value="P:lipid metabolic process"/>
    <property type="evidence" value="ECO:0007669"/>
    <property type="project" value="InterPro"/>
</dbReference>
<feature type="transmembrane region" description="Helical" evidence="1">
    <location>
        <begin position="336"/>
        <end position="356"/>
    </location>
</feature>
<protein>
    <recommendedName>
        <fullName evidence="2">Partial AB-hydrolase lipase domain-containing protein</fullName>
    </recommendedName>
</protein>
<feature type="transmembrane region" description="Helical" evidence="1">
    <location>
        <begin position="256"/>
        <end position="276"/>
    </location>
</feature>
<evidence type="ECO:0000256" key="1">
    <source>
        <dbReference type="SAM" id="Phobius"/>
    </source>
</evidence>
<dbReference type="PANTHER" id="PTHR11005">
    <property type="entry name" value="LYSOSOMAL ACID LIPASE-RELATED"/>
    <property type="match status" value="1"/>
</dbReference>